<keyword evidence="4" id="KW-0862">Zinc</keyword>
<keyword evidence="7" id="KW-0804">Transcription</keyword>
<feature type="compositionally biased region" description="Polar residues" evidence="8">
    <location>
        <begin position="512"/>
        <end position="523"/>
    </location>
</feature>
<dbReference type="PANTHER" id="PTHR22597">
    <property type="entry name" value="POLYCOMB GROUP PROTEIN"/>
    <property type="match status" value="1"/>
</dbReference>
<dbReference type="InterPro" id="IPR013087">
    <property type="entry name" value="Znf_C2H2_type"/>
</dbReference>
<dbReference type="InterPro" id="IPR057540">
    <property type="entry name" value="Znf_SUZ12"/>
</dbReference>
<feature type="compositionally biased region" description="Low complexity" evidence="8">
    <location>
        <begin position="203"/>
        <end position="220"/>
    </location>
</feature>
<evidence type="ECO:0000256" key="2">
    <source>
        <dbReference type="ARBA" id="ARBA00022723"/>
    </source>
</evidence>
<keyword evidence="6" id="KW-0805">Transcription regulation</keyword>
<evidence type="ECO:0000259" key="9">
    <source>
        <dbReference type="PROSITE" id="PS00028"/>
    </source>
</evidence>
<evidence type="ECO:0000256" key="6">
    <source>
        <dbReference type="ARBA" id="ARBA00023015"/>
    </source>
</evidence>
<dbReference type="AlphaFoldDB" id="A0ABD2XJK5"/>
<evidence type="ECO:0000256" key="3">
    <source>
        <dbReference type="ARBA" id="ARBA00022771"/>
    </source>
</evidence>
<dbReference type="Pfam" id="PF23320">
    <property type="entry name" value="Zn_SUZ12"/>
    <property type="match status" value="1"/>
</dbReference>
<feature type="compositionally biased region" description="Polar residues" evidence="8">
    <location>
        <begin position="876"/>
        <end position="887"/>
    </location>
</feature>
<feature type="region of interest" description="Disordered" evidence="8">
    <location>
        <begin position="251"/>
        <end position="278"/>
    </location>
</feature>
<dbReference type="CDD" id="cd21740">
    <property type="entry name" value="C2_II_SUZ12"/>
    <property type="match status" value="1"/>
</dbReference>
<feature type="region of interest" description="Disordered" evidence="8">
    <location>
        <begin position="1"/>
        <end position="56"/>
    </location>
</feature>
<feature type="compositionally biased region" description="Basic and acidic residues" evidence="8">
    <location>
        <begin position="1"/>
        <end position="12"/>
    </location>
</feature>
<name>A0ABD2XJK5_9HYME</name>
<evidence type="ECO:0000256" key="8">
    <source>
        <dbReference type="SAM" id="MobiDB-lite"/>
    </source>
</evidence>
<feature type="region of interest" description="Disordered" evidence="8">
    <location>
        <begin position="512"/>
        <end position="531"/>
    </location>
</feature>
<keyword evidence="2" id="KW-0479">Metal-binding</keyword>
<protein>
    <recommendedName>
        <fullName evidence="9">C2H2-type domain-containing protein</fullName>
    </recommendedName>
</protein>
<gene>
    <name evidence="10" type="ORF">TKK_002067</name>
</gene>
<sequence>MPPKRRSDKDHQLQQQQQQQQPQSQQQEVGAATTTATASSAGSTNGNGNNPRHSNPAVAKAFADHELFLQAFEKPTQIYRYLRTRNQVSPIFLHRNLSYMMDWRMKRSNRTRRNFRVNSILDRQLAKIDKNVAGNGRMTISFAGVFHPSLSDTQDPVTVETYLVKICHKKRKDVSTPIMQVPVGSAKIPVNPTTQSSNGVGGATTTTTTTTTSSSSPATTIHVPKESFSLGGTSKTYMLLMTVQFPGSSAPTMNGDSDDEPAAKRCKLSNGTASGKEPETRIYSSELTVYDKHNKCQLTEGEYALSLTEIQGAARGSPKKHLSWETLTQEAKRDCPPVDDFEQQLLLKFKLSWTRELSNAQNGFVDRSASNGLQSATAAGDNKENRPGNNGLIHNNNTSTNNANNSSLNSSSLLGTPKVTLANGELAEASKRHQIVYQFLYNNNSRQQTEACEDFQCPWCSLECGKLYSLLKHLKLCHSRFIFTYAPIPQGARIDVAINHYYDGSYSGSPHTLIQQPSTSKNAKTGPARRTSVSNILVCRPKRPKPSLSEFLEPDENELESSRPYITGHNRLYHHTVTCLPIYPKELDVDSEGENDPKWLQTKTMMMIDDFTDVNEGEKELMKMWNLHVMKHGYVGDCQIPLACQMFVEQRGKELLMKNLYRNFILHMSNLFDFSLISPPVLFQTIQKLQDIMQAEGANSEARKVLQKAHADQVEWWSANGSQNFSEPVKTANSVQASKVHFNNQDTHRRKTTTLPMSSPPGNAHLHAKHPSMMSSGTNALGNLHSPKDAAAPVAASVNGVDAASSSQQIRRKSAAIDHQQDGSSGGSGNNAKASTTTTTTTTSTTGMQRRKSSVGGNENEYHRRKLVLDPVPNGPTATKTVQNGSF</sequence>
<dbReference type="GO" id="GO:0006325">
    <property type="term" value="P:chromatin organization"/>
    <property type="evidence" value="ECO:0007669"/>
    <property type="project" value="UniProtKB-KW"/>
</dbReference>
<feature type="domain" description="C2H2-type" evidence="9">
    <location>
        <begin position="457"/>
        <end position="478"/>
    </location>
</feature>
<evidence type="ECO:0000313" key="11">
    <source>
        <dbReference type="Proteomes" id="UP001627154"/>
    </source>
</evidence>
<feature type="region of interest" description="Disordered" evidence="8">
    <location>
        <begin position="745"/>
        <end position="787"/>
    </location>
</feature>
<feature type="region of interest" description="Disordered" evidence="8">
    <location>
        <begin position="375"/>
        <end position="409"/>
    </location>
</feature>
<evidence type="ECO:0000256" key="4">
    <source>
        <dbReference type="ARBA" id="ARBA00022833"/>
    </source>
</evidence>
<dbReference type="InterPro" id="IPR019135">
    <property type="entry name" value="Polycomb_protein_VEFS-Box"/>
</dbReference>
<proteinExistence type="inferred from homology"/>
<feature type="compositionally biased region" description="Low complexity" evidence="8">
    <location>
        <begin position="13"/>
        <end position="50"/>
    </location>
</feature>
<evidence type="ECO:0000256" key="7">
    <source>
        <dbReference type="ARBA" id="ARBA00023163"/>
    </source>
</evidence>
<organism evidence="10 11">
    <name type="scientific">Trichogramma kaykai</name>
    <dbReference type="NCBI Taxonomy" id="54128"/>
    <lineage>
        <taxon>Eukaryota</taxon>
        <taxon>Metazoa</taxon>
        <taxon>Ecdysozoa</taxon>
        <taxon>Arthropoda</taxon>
        <taxon>Hexapoda</taxon>
        <taxon>Insecta</taxon>
        <taxon>Pterygota</taxon>
        <taxon>Neoptera</taxon>
        <taxon>Endopterygota</taxon>
        <taxon>Hymenoptera</taxon>
        <taxon>Apocrita</taxon>
        <taxon>Proctotrupomorpha</taxon>
        <taxon>Chalcidoidea</taxon>
        <taxon>Trichogrammatidae</taxon>
        <taxon>Trichogramma</taxon>
    </lineage>
</organism>
<dbReference type="PANTHER" id="PTHR22597:SF0">
    <property type="entry name" value="POLYCOMB PROTEIN SUZ12"/>
    <property type="match status" value="1"/>
</dbReference>
<accession>A0ABD2XJK5</accession>
<dbReference type="EMBL" id="JBJJXI010000020">
    <property type="protein sequence ID" value="KAL3405711.1"/>
    <property type="molecule type" value="Genomic_DNA"/>
</dbReference>
<feature type="compositionally biased region" description="Low complexity" evidence="8">
    <location>
        <begin position="835"/>
        <end position="846"/>
    </location>
</feature>
<feature type="region of interest" description="Disordered" evidence="8">
    <location>
        <begin position="189"/>
        <end position="220"/>
    </location>
</feature>
<dbReference type="CDD" id="cd21551">
    <property type="entry name" value="VEFS-box_SUZ12"/>
    <property type="match status" value="1"/>
</dbReference>
<dbReference type="GO" id="GO:0005634">
    <property type="term" value="C:nucleus"/>
    <property type="evidence" value="ECO:0007669"/>
    <property type="project" value="UniProtKB-ARBA"/>
</dbReference>
<reference evidence="10 11" key="1">
    <citation type="journal article" date="2024" name="bioRxiv">
        <title>A reference genome for Trichogramma kaykai: A tiny desert-dwelling parasitoid wasp with competing sex-ratio distorters.</title>
        <authorList>
            <person name="Culotta J."/>
            <person name="Lindsey A.R."/>
        </authorList>
    </citation>
    <scope>NUCLEOTIDE SEQUENCE [LARGE SCALE GENOMIC DNA]</scope>
    <source>
        <strain evidence="10 11">KSX58</strain>
    </source>
</reference>
<comment type="similarity">
    <text evidence="1">Belongs to the VEFS (VRN2-EMF2-FIS2-SU(Z)12) family.</text>
</comment>
<comment type="caution">
    <text evidence="10">The sequence shown here is derived from an EMBL/GenBank/DDBJ whole genome shotgun (WGS) entry which is preliminary data.</text>
</comment>
<keyword evidence="5" id="KW-0156">Chromatin regulator</keyword>
<feature type="compositionally biased region" description="Low complexity" evidence="8">
    <location>
        <begin position="388"/>
        <end position="409"/>
    </location>
</feature>
<keyword evidence="3" id="KW-0863">Zinc-finger</keyword>
<dbReference type="CDD" id="cd21750">
    <property type="entry name" value="ZnB-Zn_SUZ12"/>
    <property type="match status" value="1"/>
</dbReference>
<evidence type="ECO:0000256" key="5">
    <source>
        <dbReference type="ARBA" id="ARBA00022853"/>
    </source>
</evidence>
<keyword evidence="11" id="KW-1185">Reference proteome</keyword>
<evidence type="ECO:0000256" key="1">
    <source>
        <dbReference type="ARBA" id="ARBA00007416"/>
    </source>
</evidence>
<dbReference type="Pfam" id="PF09733">
    <property type="entry name" value="VEFS-Box"/>
    <property type="match status" value="1"/>
</dbReference>
<feature type="region of interest" description="Disordered" evidence="8">
    <location>
        <begin position="802"/>
        <end position="887"/>
    </location>
</feature>
<dbReference type="PROSITE" id="PS00028">
    <property type="entry name" value="ZINC_FINGER_C2H2_1"/>
    <property type="match status" value="1"/>
</dbReference>
<dbReference type="Proteomes" id="UP001627154">
    <property type="component" value="Unassembled WGS sequence"/>
</dbReference>
<evidence type="ECO:0000313" key="10">
    <source>
        <dbReference type="EMBL" id="KAL3405711.1"/>
    </source>
</evidence>
<dbReference type="GO" id="GO:0008270">
    <property type="term" value="F:zinc ion binding"/>
    <property type="evidence" value="ECO:0007669"/>
    <property type="project" value="UniProtKB-KW"/>
</dbReference>